<reference evidence="1" key="1">
    <citation type="submission" date="2025-08" db="UniProtKB">
        <authorList>
            <consortium name="Ensembl"/>
        </authorList>
    </citation>
    <scope>IDENTIFICATION</scope>
</reference>
<sequence>MCVELCAESALSPSSKMRTNKKGHQSEAFSTALCGCPAVCPDCLLAVLSVLESNWVFACINPLVSS</sequence>
<dbReference type="AlphaFoldDB" id="A0A8D2LJS8"/>
<evidence type="ECO:0000313" key="2">
    <source>
        <dbReference type="Proteomes" id="UP000694545"/>
    </source>
</evidence>
<name>A0A8D2LJS8_VARKO</name>
<dbReference type="Ensembl" id="ENSVKKT00000023672.1">
    <property type="protein sequence ID" value="ENSVKKP00000023099.1"/>
    <property type="gene ID" value="ENSVKKG00000015325.1"/>
</dbReference>
<accession>A0A8D2LJS8</accession>
<proteinExistence type="predicted"/>
<evidence type="ECO:0000313" key="1">
    <source>
        <dbReference type="Ensembl" id="ENSVKKP00000023099.1"/>
    </source>
</evidence>
<reference evidence="1" key="2">
    <citation type="submission" date="2025-09" db="UniProtKB">
        <authorList>
            <consortium name="Ensembl"/>
        </authorList>
    </citation>
    <scope>IDENTIFICATION</scope>
</reference>
<keyword evidence="2" id="KW-1185">Reference proteome</keyword>
<dbReference type="Proteomes" id="UP000694545">
    <property type="component" value="Unplaced"/>
</dbReference>
<organism evidence="1 2">
    <name type="scientific">Varanus komodoensis</name>
    <name type="common">Komodo dragon</name>
    <dbReference type="NCBI Taxonomy" id="61221"/>
    <lineage>
        <taxon>Eukaryota</taxon>
        <taxon>Metazoa</taxon>
        <taxon>Chordata</taxon>
        <taxon>Craniata</taxon>
        <taxon>Vertebrata</taxon>
        <taxon>Euteleostomi</taxon>
        <taxon>Lepidosauria</taxon>
        <taxon>Squamata</taxon>
        <taxon>Bifurcata</taxon>
        <taxon>Unidentata</taxon>
        <taxon>Episquamata</taxon>
        <taxon>Toxicofera</taxon>
        <taxon>Anguimorpha</taxon>
        <taxon>Paleoanguimorpha</taxon>
        <taxon>Varanoidea</taxon>
        <taxon>Varanidae</taxon>
        <taxon>Varanus</taxon>
    </lineage>
</organism>
<protein>
    <submittedName>
        <fullName evidence="1">Uncharacterized protein</fullName>
    </submittedName>
</protein>